<organism evidence="2">
    <name type="scientific">uncultured Solirubrobacteraceae bacterium</name>
    <dbReference type="NCBI Taxonomy" id="1162706"/>
    <lineage>
        <taxon>Bacteria</taxon>
        <taxon>Bacillati</taxon>
        <taxon>Actinomycetota</taxon>
        <taxon>Thermoleophilia</taxon>
        <taxon>Solirubrobacterales</taxon>
        <taxon>Solirubrobacteraceae</taxon>
        <taxon>environmental samples</taxon>
    </lineage>
</organism>
<name>A0A6J4SZ45_9ACTN</name>
<reference evidence="2" key="1">
    <citation type="submission" date="2020-02" db="EMBL/GenBank/DDBJ databases">
        <authorList>
            <person name="Meier V. D."/>
        </authorList>
    </citation>
    <scope>NUCLEOTIDE SEQUENCE</scope>
    <source>
        <strain evidence="2">AVDCRST_MAG85</strain>
    </source>
</reference>
<feature type="compositionally biased region" description="Pro residues" evidence="1">
    <location>
        <begin position="1"/>
        <end position="11"/>
    </location>
</feature>
<feature type="compositionally biased region" description="Basic and acidic residues" evidence="1">
    <location>
        <begin position="42"/>
        <end position="54"/>
    </location>
</feature>
<dbReference type="EMBL" id="CADCVT010000248">
    <property type="protein sequence ID" value="CAA9509591.1"/>
    <property type="molecule type" value="Genomic_DNA"/>
</dbReference>
<protein>
    <submittedName>
        <fullName evidence="2">Uncharacterized protein</fullName>
    </submittedName>
</protein>
<accession>A0A6J4SZ45</accession>
<evidence type="ECO:0000256" key="1">
    <source>
        <dbReference type="SAM" id="MobiDB-lite"/>
    </source>
</evidence>
<sequence length="72" mass="8168">APAGSTPPPRRAPCGRGRLRRVRERTRRDVVGRRRAARGGAARHDQDRARERRAAVRARRSRRVLRARPGAL</sequence>
<dbReference type="AlphaFoldDB" id="A0A6J4SZ45"/>
<feature type="non-terminal residue" evidence="2">
    <location>
        <position position="1"/>
    </location>
</feature>
<evidence type="ECO:0000313" key="2">
    <source>
        <dbReference type="EMBL" id="CAA9509591.1"/>
    </source>
</evidence>
<feature type="region of interest" description="Disordered" evidence="1">
    <location>
        <begin position="1"/>
        <end position="72"/>
    </location>
</feature>
<feature type="non-terminal residue" evidence="2">
    <location>
        <position position="72"/>
    </location>
</feature>
<feature type="compositionally biased region" description="Basic residues" evidence="1">
    <location>
        <begin position="55"/>
        <end position="66"/>
    </location>
</feature>
<gene>
    <name evidence="2" type="ORF">AVDCRST_MAG85-2256</name>
</gene>
<proteinExistence type="predicted"/>